<dbReference type="CDD" id="cd03392">
    <property type="entry name" value="PAP2_like_2"/>
    <property type="match status" value="1"/>
</dbReference>
<dbReference type="SUPFAM" id="SSF48317">
    <property type="entry name" value="Acid phosphatase/Vanadium-dependent haloperoxidase"/>
    <property type="match status" value="1"/>
</dbReference>
<name>M2TQX9_9SPHN</name>
<dbReference type="SMART" id="SM00014">
    <property type="entry name" value="acidPPc"/>
    <property type="match status" value="1"/>
</dbReference>
<comment type="caution">
    <text evidence="4">The sequence shown here is derived from an EMBL/GenBank/DDBJ whole genome shotgun (WGS) entry which is preliminary data.</text>
</comment>
<feature type="transmembrane region" description="Helical" evidence="2">
    <location>
        <begin position="187"/>
        <end position="208"/>
    </location>
</feature>
<keyword evidence="5" id="KW-1185">Reference proteome</keyword>
<feature type="transmembrane region" description="Helical" evidence="2">
    <location>
        <begin position="31"/>
        <end position="55"/>
    </location>
</feature>
<dbReference type="Gene3D" id="1.20.144.10">
    <property type="entry name" value="Phosphatidic acid phosphatase type 2/haloperoxidase"/>
    <property type="match status" value="1"/>
</dbReference>
<dbReference type="EMBL" id="AMRV01000001">
    <property type="protein sequence ID" value="EMD84201.1"/>
    <property type="molecule type" value="Genomic_DNA"/>
</dbReference>
<protein>
    <submittedName>
        <fullName evidence="4">PA-phosphatase related phosphoesterase</fullName>
    </submittedName>
</protein>
<feature type="transmembrane region" description="Helical" evidence="2">
    <location>
        <begin position="116"/>
        <end position="134"/>
    </location>
</feature>
<dbReference type="InterPro" id="IPR000326">
    <property type="entry name" value="PAP2/HPO"/>
</dbReference>
<evidence type="ECO:0000259" key="3">
    <source>
        <dbReference type="SMART" id="SM00014"/>
    </source>
</evidence>
<evidence type="ECO:0000313" key="5">
    <source>
        <dbReference type="Proteomes" id="UP000011717"/>
    </source>
</evidence>
<keyword evidence="2" id="KW-1133">Transmembrane helix</keyword>
<gene>
    <name evidence="4" type="ORF">C725_0131</name>
</gene>
<dbReference type="PATRIC" id="fig|1234595.3.peg.130"/>
<keyword evidence="2" id="KW-0812">Transmembrane</keyword>
<proteinExistence type="predicted"/>
<dbReference type="Pfam" id="PF01569">
    <property type="entry name" value="PAP2"/>
    <property type="match status" value="1"/>
</dbReference>
<sequence length="246" mass="26323">MFKHGAGRGTKATQPEEGINDAMAPPGRTGFIIAAAALLSLPAVGLIVDWGGLAWADERALLLLRAQDGNGGFVPGPRWLTQFLTDLTALGGISLLAPITLVISAYLWATGRPHTGLFLTLTVATGWLLSRALKSLYDRARPEAVPHLVEVSSASFPSGHAMNSAIVYLTLAAILAEGREQPTKRQFLYLTAVALVFLIGLSRLYLGVHYPTDVLAGWSFGAGWAILCWIAASRFREGSPPHLLRN</sequence>
<keyword evidence="2" id="KW-0472">Membrane</keyword>
<accession>M2TQX9</accession>
<organism evidence="4 5">
    <name type="scientific">Pacificimonas flava</name>
    <dbReference type="NCBI Taxonomy" id="1234595"/>
    <lineage>
        <taxon>Bacteria</taxon>
        <taxon>Pseudomonadati</taxon>
        <taxon>Pseudomonadota</taxon>
        <taxon>Alphaproteobacteria</taxon>
        <taxon>Sphingomonadales</taxon>
        <taxon>Sphingosinicellaceae</taxon>
        <taxon>Pacificimonas</taxon>
    </lineage>
</organism>
<feature type="domain" description="Phosphatidic acid phosphatase type 2/haloperoxidase" evidence="3">
    <location>
        <begin position="115"/>
        <end position="229"/>
    </location>
</feature>
<feature type="region of interest" description="Disordered" evidence="1">
    <location>
        <begin position="1"/>
        <end position="20"/>
    </location>
</feature>
<dbReference type="Proteomes" id="UP000011717">
    <property type="component" value="Unassembled WGS sequence"/>
</dbReference>
<evidence type="ECO:0000313" key="4">
    <source>
        <dbReference type="EMBL" id="EMD84201.1"/>
    </source>
</evidence>
<feature type="transmembrane region" description="Helical" evidence="2">
    <location>
        <begin position="214"/>
        <end position="232"/>
    </location>
</feature>
<dbReference type="PANTHER" id="PTHR14969">
    <property type="entry name" value="SPHINGOSINE-1-PHOSPHATE PHOSPHOHYDROLASE"/>
    <property type="match status" value="1"/>
</dbReference>
<dbReference type="InterPro" id="IPR036938">
    <property type="entry name" value="PAP2/HPO_sf"/>
</dbReference>
<evidence type="ECO:0000256" key="2">
    <source>
        <dbReference type="SAM" id="Phobius"/>
    </source>
</evidence>
<evidence type="ECO:0000256" key="1">
    <source>
        <dbReference type="SAM" id="MobiDB-lite"/>
    </source>
</evidence>
<feature type="transmembrane region" description="Helical" evidence="2">
    <location>
        <begin position="154"/>
        <end position="175"/>
    </location>
</feature>
<dbReference type="AlphaFoldDB" id="M2TQX9"/>
<dbReference type="PANTHER" id="PTHR14969:SF13">
    <property type="entry name" value="AT30094P"/>
    <property type="match status" value="1"/>
</dbReference>
<feature type="transmembrane region" description="Helical" evidence="2">
    <location>
        <begin position="87"/>
        <end position="109"/>
    </location>
</feature>
<reference evidence="4 5" key="1">
    <citation type="journal article" date="2013" name="Genome Announc.">
        <title>Draft Genome Sequence of Strain JLT2015T, Belonging to the Family Sphingomonadaceae of the Alphaproteobacteria.</title>
        <authorList>
            <person name="Tang K."/>
            <person name="Liu K."/>
            <person name="Li S."/>
            <person name="Jiao N."/>
        </authorList>
    </citation>
    <scope>NUCLEOTIDE SEQUENCE [LARGE SCALE GENOMIC DNA]</scope>
    <source>
        <strain evidence="4 5">JLT2015</strain>
    </source>
</reference>